<protein>
    <recommendedName>
        <fullName evidence="12">NB-ARC domain-containing protein</fullName>
    </recommendedName>
</protein>
<evidence type="ECO:0000259" key="8">
    <source>
        <dbReference type="Pfam" id="PF10536"/>
    </source>
</evidence>
<sequence length="1543" mass="176447">MDLTSTMISDESDKKLKSIPDGPNKLDAKSKPSSDRIDTKSTWVRKSMGGSDSEWTTSDQWKMKTISGEDFIDFECRNSVREEIMKELKNDEINMIGVHGTGGVGKTALVKEVDRQAKLCGLFKEVVMVSLSQYSHKREIQQKIGKALGLELEALDTIQREDVLSKAIKNKDKILIILDNIWERLKPSKIGIPHGEEHEGCKILFTTRSQMVCHDMPKKSKTIHLDILMDKDAWQLFSRHAGILMNYLPIQDVVRNVVKECGGIPLALVILEKALSDKCLGKWKEAAKKLKTFEPKTIAGINARLFSCLELSYDYLENKEIKQLFLLCSLFPEEFEIPIEKLIMYGIGEGLFEDASSYEEARDTALGMITRLKDSCLLLPGNISNHVRMHHAVRDCAVLLMSRCSQNDSYHHLRHLVPTVRASEGLKLWPKRGMALENCTYVSLMGNDIRRLPSGLEYPQLQILLLQHNHNLREIPHDFFQGLTSLRVLDLSACFPPFDDASDQQLHSAPGSLLQPLKELRTLCLDQYLRGPLPELGDLQNLMILTLSGSKFITELPREIGQLKNLLKLDFSFCPHMETVHSKTLANLVLLEYLYMHCSFRGWWKEGQEVEEEIHGAANISFLEVTDLPHLKELKVELPEAQHIPEEVSTAKCWNVFCIFIGSEHVRDLKLPKNLNSKALILNVSINTFPAWFNKVVVEQLETLIYFECMELRDLDEDFDQSKVSLIKDLRYLCIRDCHQMEHIINTHNWSSEKRFFLDSFNELHLQSLPSLVNICLGQLQWGFFNKLQVLEVEDCENLTDILSPSDPLEGSAGSLILGNLRTLIVRRCHNLRFILPLSVVRGLLQLEYLLVEDCEELEEIVMKDKHLQLNTLYNLTNVIPKGFSLQVPTFNTLDVERCPFVENFKIYKDVEDEDEDNKSISQHSSSGDKEAEGKDNKEDKPTSNTEHSEPKDSSDEVREESGSYSPYLNKAMLPEDCMKWSSCVVNTPLLKNIFNHVSYQARLDEPPVALKLHGGWKQAYNWGKKLMEIPAAAVLIEKAGFKYFLSIKPRNANRQHLSALMERWWADTNTFHFPQLEMGITPSEFCFYTGLRVGGKPMPWNKHFGPDDLAEVAFLLNREPDAVTSYMNVPCSWLLDNFGNIDLRVAPELVESTVRAFLLYLLGQTLFSNANGFVNLSLLIPLRNLETAGEYDWGAAAMAYLFQHMRFFTRVHTPLKGFWQVLEGWSHDYLGVCRPVNVYQGDIFPRLRQWEVKQDTRGGIHHSFDFVRSQLEHLTADKVHWSPFRESMFYANNGMINLARSLDRKRVLLVGPGCRTSYLGDHCWMQIHGGCRPFVPAKPPTLMGREHELPESVVTSFIEFGGVDASEFIDPNADYDSYWAENSVGFLLPSEFHDPTTHGGVTYKLEARRAESVQASSPPRSHDYEAGPSMFTPSWRRTSSIPVFPGFQDWSVDLPDISTKLRGSQIPYQNDQNISSLSLPEFIPQEARSYLEESLRTIDGMRAHSIEYFNEIQNLRQKLLDQERQLNLLRIGDPWNPHKIYK</sequence>
<dbReference type="Pfam" id="PF10536">
    <property type="entry name" value="PMD"/>
    <property type="match status" value="1"/>
</dbReference>
<evidence type="ECO:0000256" key="2">
    <source>
        <dbReference type="ARBA" id="ARBA00022737"/>
    </source>
</evidence>
<dbReference type="InterPro" id="IPR019557">
    <property type="entry name" value="AminoTfrase-like_pln_mobile"/>
</dbReference>
<proteinExistence type="inferred from homology"/>
<dbReference type="Proteomes" id="UP001141806">
    <property type="component" value="Unassembled WGS sequence"/>
</dbReference>
<gene>
    <name evidence="10" type="ORF">NE237_028757</name>
</gene>
<evidence type="ECO:0000256" key="3">
    <source>
        <dbReference type="ARBA" id="ARBA00022821"/>
    </source>
</evidence>
<accession>A0A9Q0GT10</accession>
<comment type="caution">
    <text evidence="10">The sequence shown here is derived from an EMBL/GenBank/DDBJ whole genome shotgun (WGS) entry which is preliminary data.</text>
</comment>
<keyword evidence="2" id="KW-0677">Repeat</keyword>
<dbReference type="Gene3D" id="3.40.50.300">
    <property type="entry name" value="P-loop containing nucleotide triphosphate hydrolases"/>
    <property type="match status" value="1"/>
</dbReference>
<feature type="coiled-coil region" evidence="5">
    <location>
        <begin position="1506"/>
        <end position="1533"/>
    </location>
</feature>
<dbReference type="OrthoDB" id="1704638at2759"/>
<dbReference type="Gene3D" id="1.10.8.430">
    <property type="entry name" value="Helical domain of apoptotic protease-activating factors"/>
    <property type="match status" value="1"/>
</dbReference>
<evidence type="ECO:0000256" key="6">
    <source>
        <dbReference type="SAM" id="MobiDB-lite"/>
    </source>
</evidence>
<feature type="domain" description="Disease resistance protein At4g27190-like leucine-rich repeats" evidence="9">
    <location>
        <begin position="817"/>
        <end position="869"/>
    </location>
</feature>
<evidence type="ECO:0000313" key="11">
    <source>
        <dbReference type="Proteomes" id="UP001141806"/>
    </source>
</evidence>
<evidence type="ECO:0000259" key="9">
    <source>
        <dbReference type="Pfam" id="PF23247"/>
    </source>
</evidence>
<keyword evidence="4" id="KW-0547">Nucleotide-binding</keyword>
<dbReference type="InterPro" id="IPR027417">
    <property type="entry name" value="P-loop_NTPase"/>
</dbReference>
<name>A0A9Q0GT10_9MAGN</name>
<dbReference type="Gene3D" id="3.80.10.10">
    <property type="entry name" value="Ribonuclease Inhibitor"/>
    <property type="match status" value="1"/>
</dbReference>
<dbReference type="InterPro" id="IPR050905">
    <property type="entry name" value="Plant_NBS-LRR"/>
</dbReference>
<dbReference type="EMBL" id="JAMYWD010000012">
    <property type="protein sequence ID" value="KAJ4951925.1"/>
    <property type="molecule type" value="Genomic_DNA"/>
</dbReference>
<evidence type="ECO:0000313" key="10">
    <source>
        <dbReference type="EMBL" id="KAJ4951925.1"/>
    </source>
</evidence>
<dbReference type="InterPro" id="IPR032675">
    <property type="entry name" value="LRR_dom_sf"/>
</dbReference>
<dbReference type="SUPFAM" id="SSF52058">
    <property type="entry name" value="L domain-like"/>
    <property type="match status" value="1"/>
</dbReference>
<keyword evidence="5" id="KW-0175">Coiled coil</keyword>
<dbReference type="Pfam" id="PF00931">
    <property type="entry name" value="NB-ARC"/>
    <property type="match status" value="1"/>
</dbReference>
<feature type="region of interest" description="Disordered" evidence="6">
    <location>
        <begin position="916"/>
        <end position="964"/>
    </location>
</feature>
<dbReference type="FunFam" id="3.40.50.300:FF:001091">
    <property type="entry name" value="Probable disease resistance protein At1g61300"/>
    <property type="match status" value="1"/>
</dbReference>
<dbReference type="GO" id="GO:0043531">
    <property type="term" value="F:ADP binding"/>
    <property type="evidence" value="ECO:0007669"/>
    <property type="project" value="InterPro"/>
</dbReference>
<keyword evidence="3" id="KW-0611">Plant defense</keyword>
<comment type="similarity">
    <text evidence="1">Belongs to the disease resistance NB-LRR family.</text>
</comment>
<dbReference type="PANTHER" id="PTHR33463">
    <property type="entry name" value="NB-ARC DOMAIN-CONTAINING PROTEIN-RELATED"/>
    <property type="match status" value="1"/>
</dbReference>
<feature type="domain" description="Disease resistance protein At4g27190-like leucine-rich repeats" evidence="9">
    <location>
        <begin position="695"/>
        <end position="806"/>
    </location>
</feature>
<feature type="region of interest" description="Disordered" evidence="6">
    <location>
        <begin position="1"/>
        <end position="57"/>
    </location>
</feature>
<dbReference type="Pfam" id="PF23247">
    <property type="entry name" value="LRR_RPS2"/>
    <property type="match status" value="2"/>
</dbReference>
<organism evidence="10 11">
    <name type="scientific">Protea cynaroides</name>
    <dbReference type="NCBI Taxonomy" id="273540"/>
    <lineage>
        <taxon>Eukaryota</taxon>
        <taxon>Viridiplantae</taxon>
        <taxon>Streptophyta</taxon>
        <taxon>Embryophyta</taxon>
        <taxon>Tracheophyta</taxon>
        <taxon>Spermatophyta</taxon>
        <taxon>Magnoliopsida</taxon>
        <taxon>Proteales</taxon>
        <taxon>Proteaceae</taxon>
        <taxon>Protea</taxon>
    </lineage>
</organism>
<evidence type="ECO:0000259" key="7">
    <source>
        <dbReference type="Pfam" id="PF00931"/>
    </source>
</evidence>
<feature type="compositionally biased region" description="Basic and acidic residues" evidence="6">
    <location>
        <begin position="927"/>
        <end position="962"/>
    </location>
</feature>
<dbReference type="InterPro" id="IPR002182">
    <property type="entry name" value="NB-ARC"/>
</dbReference>
<dbReference type="PRINTS" id="PR00364">
    <property type="entry name" value="DISEASERSIST"/>
</dbReference>
<dbReference type="GO" id="GO:0005524">
    <property type="term" value="F:ATP binding"/>
    <property type="evidence" value="ECO:0007669"/>
    <property type="project" value="UniProtKB-KW"/>
</dbReference>
<keyword evidence="4" id="KW-0067">ATP-binding</keyword>
<keyword evidence="11" id="KW-1185">Reference proteome</keyword>
<evidence type="ECO:0000256" key="1">
    <source>
        <dbReference type="ARBA" id="ARBA00008894"/>
    </source>
</evidence>
<evidence type="ECO:0008006" key="12">
    <source>
        <dbReference type="Google" id="ProtNLM"/>
    </source>
</evidence>
<dbReference type="InterPro" id="IPR036388">
    <property type="entry name" value="WH-like_DNA-bd_sf"/>
</dbReference>
<dbReference type="GO" id="GO:0006952">
    <property type="term" value="P:defense response"/>
    <property type="evidence" value="ECO:0007669"/>
    <property type="project" value="UniProtKB-KW"/>
</dbReference>
<feature type="domain" description="Aminotransferase-like plant mobile" evidence="8">
    <location>
        <begin position="1053"/>
        <end position="1327"/>
    </location>
</feature>
<feature type="domain" description="NB-ARC" evidence="7">
    <location>
        <begin position="81"/>
        <end position="241"/>
    </location>
</feature>
<dbReference type="SUPFAM" id="SSF52540">
    <property type="entry name" value="P-loop containing nucleoside triphosphate hydrolases"/>
    <property type="match status" value="1"/>
</dbReference>
<dbReference type="PANTHER" id="PTHR33463:SF218">
    <property type="entry name" value="DISEASE RESISTANCE PROTEIN RPS2-LIKE"/>
    <property type="match status" value="1"/>
</dbReference>
<dbReference type="Gene3D" id="1.10.10.10">
    <property type="entry name" value="Winged helix-like DNA-binding domain superfamily/Winged helix DNA-binding domain"/>
    <property type="match status" value="1"/>
</dbReference>
<dbReference type="InterPro" id="IPR042197">
    <property type="entry name" value="Apaf_helical"/>
</dbReference>
<feature type="compositionally biased region" description="Basic and acidic residues" evidence="6">
    <location>
        <begin position="11"/>
        <end position="39"/>
    </location>
</feature>
<reference evidence="10" key="1">
    <citation type="journal article" date="2023" name="Plant J.">
        <title>The genome of the king protea, Protea cynaroides.</title>
        <authorList>
            <person name="Chang J."/>
            <person name="Duong T.A."/>
            <person name="Schoeman C."/>
            <person name="Ma X."/>
            <person name="Roodt D."/>
            <person name="Barker N."/>
            <person name="Li Z."/>
            <person name="Van de Peer Y."/>
            <person name="Mizrachi E."/>
        </authorList>
    </citation>
    <scope>NUCLEOTIDE SEQUENCE</scope>
    <source>
        <tissue evidence="10">Young leaves</tissue>
    </source>
</reference>
<evidence type="ECO:0000256" key="4">
    <source>
        <dbReference type="ARBA" id="ARBA00022840"/>
    </source>
</evidence>
<evidence type="ECO:0000256" key="5">
    <source>
        <dbReference type="SAM" id="Coils"/>
    </source>
</evidence>
<dbReference type="InterPro" id="IPR057135">
    <property type="entry name" value="At4g27190-like_LRR"/>
</dbReference>